<dbReference type="Gene3D" id="3.40.50.720">
    <property type="entry name" value="NAD(P)-binding Rossmann-like Domain"/>
    <property type="match status" value="1"/>
</dbReference>
<organism evidence="3 4">
    <name type="scientific">Porites lobata</name>
    <dbReference type="NCBI Taxonomy" id="104759"/>
    <lineage>
        <taxon>Eukaryota</taxon>
        <taxon>Metazoa</taxon>
        <taxon>Cnidaria</taxon>
        <taxon>Anthozoa</taxon>
        <taxon>Hexacorallia</taxon>
        <taxon>Scleractinia</taxon>
        <taxon>Fungiina</taxon>
        <taxon>Poritidae</taxon>
        <taxon>Porites</taxon>
    </lineage>
</organism>
<keyword evidence="1" id="KW-0732">Signal</keyword>
<sequence length="390" mass="45564">MLSLGLSAVLFLGLCISSAVGYGQKILVLGGDGMLGSETVARLKLRGNDITVLHRGTWYWDSSKRIKPWVNFIQCDRDYFNECADKLEDMTREKGMWDAVFDFSGYKPKQIKDFMKKMRSKIRRYIYISTDSVYEVCKEPSHEGPTLEEDAVRPEDPRERDAYAQRDLYGSNKLECEEAIKREHELWNIPYIILRLPDVIGLRDNTNRFWNYLLWLRFHDIIDRPLELPPSLHDKPLSFVFSEDVANLLIVLPEYEDNRVFNFAYNLAFHETTTLEDLLRIMAKHLGISEVKFDKSNDRGLHYYPSVKRGPVDISMALNYIKWGPHELDKGVKKTVQFYEYAMRSSDFKAQRKAILDSFKVPPHAMAAFKQRVKDVYGIDYDREIVKDEL</sequence>
<dbReference type="EMBL" id="CALNXK010000061">
    <property type="protein sequence ID" value="CAH3138624.1"/>
    <property type="molecule type" value="Genomic_DNA"/>
</dbReference>
<gene>
    <name evidence="3" type="ORF">PLOB_00040237</name>
</gene>
<dbReference type="PANTHER" id="PTHR43725">
    <property type="entry name" value="UDP-GLUCOSE 4-EPIMERASE"/>
    <property type="match status" value="1"/>
</dbReference>
<proteinExistence type="predicted"/>
<evidence type="ECO:0000259" key="2">
    <source>
        <dbReference type="Pfam" id="PF01370"/>
    </source>
</evidence>
<dbReference type="Proteomes" id="UP001159405">
    <property type="component" value="Unassembled WGS sequence"/>
</dbReference>
<evidence type="ECO:0000313" key="3">
    <source>
        <dbReference type="EMBL" id="CAH3138624.1"/>
    </source>
</evidence>
<reference evidence="3 4" key="1">
    <citation type="submission" date="2022-05" db="EMBL/GenBank/DDBJ databases">
        <authorList>
            <consortium name="Genoscope - CEA"/>
            <person name="William W."/>
        </authorList>
    </citation>
    <scope>NUCLEOTIDE SEQUENCE [LARGE SCALE GENOMIC DNA]</scope>
</reference>
<dbReference type="Pfam" id="PF01370">
    <property type="entry name" value="Epimerase"/>
    <property type="match status" value="1"/>
</dbReference>
<feature type="domain" description="NAD-dependent epimerase/dehydratase" evidence="2">
    <location>
        <begin position="26"/>
        <end position="262"/>
    </location>
</feature>
<evidence type="ECO:0000256" key="1">
    <source>
        <dbReference type="SAM" id="SignalP"/>
    </source>
</evidence>
<protein>
    <recommendedName>
        <fullName evidence="2">NAD-dependent epimerase/dehydratase domain-containing protein</fullName>
    </recommendedName>
</protein>
<dbReference type="InterPro" id="IPR036291">
    <property type="entry name" value="NAD(P)-bd_dom_sf"/>
</dbReference>
<feature type="chain" id="PRO_5046926859" description="NAD-dependent epimerase/dehydratase domain-containing protein" evidence="1">
    <location>
        <begin position="24"/>
        <end position="390"/>
    </location>
</feature>
<keyword evidence="4" id="KW-1185">Reference proteome</keyword>
<evidence type="ECO:0000313" key="4">
    <source>
        <dbReference type="Proteomes" id="UP001159405"/>
    </source>
</evidence>
<dbReference type="InterPro" id="IPR001509">
    <property type="entry name" value="Epimerase_deHydtase"/>
</dbReference>
<name>A0ABN8P9G3_9CNID</name>
<feature type="signal peptide" evidence="1">
    <location>
        <begin position="1"/>
        <end position="23"/>
    </location>
</feature>
<dbReference type="PANTHER" id="PTHR43725:SF32">
    <property type="entry name" value="NAD-DEPENDENT EPIMERASE_DEHYDRATASE DOMAIN-CONTAINING PROTEIN"/>
    <property type="match status" value="1"/>
</dbReference>
<comment type="caution">
    <text evidence="3">The sequence shown here is derived from an EMBL/GenBank/DDBJ whole genome shotgun (WGS) entry which is preliminary data.</text>
</comment>
<dbReference type="SUPFAM" id="SSF51735">
    <property type="entry name" value="NAD(P)-binding Rossmann-fold domains"/>
    <property type="match status" value="1"/>
</dbReference>
<accession>A0ABN8P9G3</accession>